<keyword evidence="2" id="KW-1133">Transmembrane helix</keyword>
<feature type="transmembrane region" description="Helical" evidence="2">
    <location>
        <begin position="113"/>
        <end position="133"/>
    </location>
</feature>
<organism evidence="3 4">
    <name type="scientific">Mycolicibacterium hodleri</name>
    <dbReference type="NCBI Taxonomy" id="49897"/>
    <lineage>
        <taxon>Bacteria</taxon>
        <taxon>Bacillati</taxon>
        <taxon>Actinomycetota</taxon>
        <taxon>Actinomycetes</taxon>
        <taxon>Mycobacteriales</taxon>
        <taxon>Mycobacteriaceae</taxon>
        <taxon>Mycolicibacterium</taxon>
    </lineage>
</organism>
<feature type="transmembrane region" description="Helical" evidence="2">
    <location>
        <begin position="76"/>
        <end position="93"/>
    </location>
</feature>
<evidence type="ECO:0000313" key="4">
    <source>
        <dbReference type="Proteomes" id="UP000320095"/>
    </source>
</evidence>
<dbReference type="RefSeq" id="WP_140699146.1">
    <property type="nucleotide sequence ID" value="NZ_RCZG01000020.1"/>
</dbReference>
<sequence>MRDALNDMWREVLTFAPKLVAFLLILIIGLIVAKLISTAVDKILERVGFDRAVERGGVKRALANSQYDASSIAGKIVYYALVLFVLQLAFGVFGPNPISVLLSGVIAFLPKLFVALVIVVVASAIAAAVRDLLSNSLSGLSYGRMLANLASIFILGLGVIAALNQVGIALTVTLPVLVAILGTVGGILIVGVGGGLIKPMQGRWENYLTKADEERRNIADKVRSNDTPGAPRHTGQVGASSNYSEPTYQQPTPPPPYDYQQSGQPAPGYSQPGYPQSGPQSGYPQPDPQSGYPQPGQHPGYPQPGPRSGPGH</sequence>
<dbReference type="AlphaFoldDB" id="A0A502DRY7"/>
<protein>
    <submittedName>
        <fullName evidence="3">Uncharacterized protein</fullName>
    </submittedName>
</protein>
<evidence type="ECO:0000313" key="3">
    <source>
        <dbReference type="EMBL" id="TPG28097.1"/>
    </source>
</evidence>
<dbReference type="OrthoDB" id="5184470at2"/>
<reference evidence="3 4" key="1">
    <citation type="journal article" date="2019" name="Environ. Microbiol.">
        <title>Species interactions and distinct microbial communities in high Arctic permafrost affected cryosols are associated with the CH4 and CO2 gas fluxes.</title>
        <authorList>
            <person name="Altshuler I."/>
            <person name="Hamel J."/>
            <person name="Turney S."/>
            <person name="Magnuson E."/>
            <person name="Levesque R."/>
            <person name="Greer C."/>
            <person name="Whyte L.G."/>
        </authorList>
    </citation>
    <scope>NUCLEOTIDE SEQUENCE [LARGE SCALE GENOMIC DNA]</scope>
    <source>
        <strain evidence="3 4">S5.20</strain>
    </source>
</reference>
<dbReference type="PANTHER" id="PTHR30221">
    <property type="entry name" value="SMALL-CONDUCTANCE MECHANOSENSITIVE CHANNEL"/>
    <property type="match status" value="1"/>
</dbReference>
<dbReference type="InterPro" id="IPR045275">
    <property type="entry name" value="MscS_archaea/bacteria_type"/>
</dbReference>
<keyword evidence="2" id="KW-0472">Membrane</keyword>
<comment type="caution">
    <text evidence="3">The sequence shown here is derived from an EMBL/GenBank/DDBJ whole genome shotgun (WGS) entry which is preliminary data.</text>
</comment>
<dbReference type="Pfam" id="PF05552">
    <property type="entry name" value="MS_channel_1st_1"/>
    <property type="match status" value="2"/>
</dbReference>
<feature type="region of interest" description="Disordered" evidence="1">
    <location>
        <begin position="220"/>
        <end position="312"/>
    </location>
</feature>
<feature type="transmembrane region" description="Helical" evidence="2">
    <location>
        <begin position="15"/>
        <end position="36"/>
    </location>
</feature>
<feature type="compositionally biased region" description="Low complexity" evidence="1">
    <location>
        <begin position="267"/>
        <end position="300"/>
    </location>
</feature>
<dbReference type="EMBL" id="RCZG01000020">
    <property type="protein sequence ID" value="TPG28097.1"/>
    <property type="molecule type" value="Genomic_DNA"/>
</dbReference>
<dbReference type="PANTHER" id="PTHR30221:SF1">
    <property type="entry name" value="SMALL-CONDUCTANCE MECHANOSENSITIVE CHANNEL"/>
    <property type="match status" value="1"/>
</dbReference>
<evidence type="ECO:0000256" key="1">
    <source>
        <dbReference type="SAM" id="MobiDB-lite"/>
    </source>
</evidence>
<accession>A0A502DRY7</accession>
<gene>
    <name evidence="3" type="ORF">EAH80_28635</name>
</gene>
<feature type="transmembrane region" description="Helical" evidence="2">
    <location>
        <begin position="176"/>
        <end position="197"/>
    </location>
</feature>
<keyword evidence="2" id="KW-0812">Transmembrane</keyword>
<dbReference type="InterPro" id="IPR008910">
    <property type="entry name" value="MSC_TM_helix"/>
</dbReference>
<name>A0A502DRY7_9MYCO</name>
<feature type="transmembrane region" description="Helical" evidence="2">
    <location>
        <begin position="145"/>
        <end position="170"/>
    </location>
</feature>
<feature type="compositionally biased region" description="Pro residues" evidence="1">
    <location>
        <begin position="301"/>
        <end position="312"/>
    </location>
</feature>
<keyword evidence="4" id="KW-1185">Reference proteome</keyword>
<proteinExistence type="predicted"/>
<dbReference type="GO" id="GO:0008381">
    <property type="term" value="F:mechanosensitive monoatomic ion channel activity"/>
    <property type="evidence" value="ECO:0007669"/>
    <property type="project" value="InterPro"/>
</dbReference>
<dbReference type="Gene3D" id="1.10.287.1260">
    <property type="match status" value="1"/>
</dbReference>
<dbReference type="Proteomes" id="UP000320095">
    <property type="component" value="Unassembled WGS sequence"/>
</dbReference>
<evidence type="ECO:0000256" key="2">
    <source>
        <dbReference type="SAM" id="Phobius"/>
    </source>
</evidence>